<reference evidence="11 12" key="1">
    <citation type="journal article" date="2017" name="Plant Biotechnol. J.">
        <title>A comprehensive draft genome sequence for lupin (Lupinus angustifolius), an emerging health food: insights into plant-microbe interactions and legume evolution.</title>
        <authorList>
            <person name="Hane J.K."/>
            <person name="Ming Y."/>
            <person name="Kamphuis L.G."/>
            <person name="Nelson M.N."/>
            <person name="Garg G."/>
            <person name="Atkins C.A."/>
            <person name="Bayer P.E."/>
            <person name="Bravo A."/>
            <person name="Bringans S."/>
            <person name="Cannon S."/>
            <person name="Edwards D."/>
            <person name="Foley R."/>
            <person name="Gao L.L."/>
            <person name="Harrison M.J."/>
            <person name="Huang W."/>
            <person name="Hurgobin B."/>
            <person name="Li S."/>
            <person name="Liu C.W."/>
            <person name="McGrath A."/>
            <person name="Morahan G."/>
            <person name="Murray J."/>
            <person name="Weller J."/>
            <person name="Jian J."/>
            <person name="Singh K.B."/>
        </authorList>
    </citation>
    <scope>NUCLEOTIDE SEQUENCE [LARGE SCALE GENOMIC DNA]</scope>
    <source>
        <strain evidence="12">cv. Tanjil</strain>
        <tissue evidence="11">Whole plant</tissue>
    </source>
</reference>
<dbReference type="Pfam" id="PF03107">
    <property type="entry name" value="C1_2"/>
    <property type="match status" value="1"/>
</dbReference>
<dbReference type="SUPFAM" id="SSF52833">
    <property type="entry name" value="Thioredoxin-like"/>
    <property type="match status" value="1"/>
</dbReference>
<dbReference type="InterPro" id="IPR036249">
    <property type="entry name" value="Thioredoxin-like_sf"/>
</dbReference>
<evidence type="ECO:0000256" key="6">
    <source>
        <dbReference type="ARBA" id="ARBA00023027"/>
    </source>
</evidence>
<name>A0A1J7IIP4_LUPAN</name>
<keyword evidence="3" id="KW-0677">Repeat</keyword>
<gene>
    <name evidence="11" type="ORF">TanjilG_05430</name>
</gene>
<dbReference type="GO" id="GO:0004791">
    <property type="term" value="F:thioredoxin-disulfide reductase (NADPH) activity"/>
    <property type="evidence" value="ECO:0007669"/>
    <property type="project" value="InterPro"/>
</dbReference>
<keyword evidence="4" id="KW-0862">Zinc</keyword>
<dbReference type="InterPro" id="IPR045870">
    <property type="entry name" value="TryX_NRX_thioredoxin_dom"/>
</dbReference>
<dbReference type="InterPro" id="IPR012336">
    <property type="entry name" value="Thioredoxin-like_fold"/>
</dbReference>
<keyword evidence="6" id="KW-0520">NAD</keyword>
<feature type="domain" description="Thioredoxin" evidence="10">
    <location>
        <begin position="106"/>
        <end position="281"/>
    </location>
</feature>
<evidence type="ECO:0000256" key="7">
    <source>
        <dbReference type="ARBA" id="ARBA00025782"/>
    </source>
</evidence>
<evidence type="ECO:0000256" key="2">
    <source>
        <dbReference type="ARBA" id="ARBA00022723"/>
    </source>
</evidence>
<proteinExistence type="inferred from homology"/>
<dbReference type="CDD" id="cd03009">
    <property type="entry name" value="TryX_like_TryX_NRX"/>
    <property type="match status" value="1"/>
</dbReference>
<comment type="catalytic activity">
    <reaction evidence="8">
        <text>[protein]-dithiol + NAD(+) = [protein]-disulfide + NADH + H(+)</text>
        <dbReference type="Rhea" id="RHEA:18749"/>
        <dbReference type="Rhea" id="RHEA-COMP:10593"/>
        <dbReference type="Rhea" id="RHEA-COMP:10594"/>
        <dbReference type="ChEBI" id="CHEBI:15378"/>
        <dbReference type="ChEBI" id="CHEBI:29950"/>
        <dbReference type="ChEBI" id="CHEBI:50058"/>
        <dbReference type="ChEBI" id="CHEBI:57540"/>
        <dbReference type="ChEBI" id="CHEBI:57945"/>
        <dbReference type="EC" id="1.8.1.8"/>
    </reaction>
</comment>
<protein>
    <recommendedName>
        <fullName evidence="1">protein-disulfide reductase</fullName>
        <ecNumber evidence="1">1.8.1.8</ecNumber>
    </recommendedName>
</protein>
<dbReference type="EMBL" id="CM007363">
    <property type="protein sequence ID" value="OIW14809.1"/>
    <property type="molecule type" value="Genomic_DNA"/>
</dbReference>
<dbReference type="PANTHER" id="PTHR13871:SF7">
    <property type="entry name" value="NUCLEOREDOXIN 2-RELATED"/>
    <property type="match status" value="1"/>
</dbReference>
<dbReference type="InterPro" id="IPR002219">
    <property type="entry name" value="PKC_DAG/PE"/>
</dbReference>
<evidence type="ECO:0000256" key="5">
    <source>
        <dbReference type="ARBA" id="ARBA00023002"/>
    </source>
</evidence>
<comment type="catalytic activity">
    <reaction evidence="9">
        <text>[protein]-dithiol + NADP(+) = [protein]-disulfide + NADPH + H(+)</text>
        <dbReference type="Rhea" id="RHEA:18753"/>
        <dbReference type="Rhea" id="RHEA-COMP:10593"/>
        <dbReference type="Rhea" id="RHEA-COMP:10594"/>
        <dbReference type="ChEBI" id="CHEBI:15378"/>
        <dbReference type="ChEBI" id="CHEBI:29950"/>
        <dbReference type="ChEBI" id="CHEBI:50058"/>
        <dbReference type="ChEBI" id="CHEBI:57783"/>
        <dbReference type="ChEBI" id="CHEBI:58349"/>
        <dbReference type="EC" id="1.8.1.8"/>
    </reaction>
</comment>
<dbReference type="STRING" id="3871.A0A1J7IIP4"/>
<keyword evidence="2" id="KW-0479">Metal-binding</keyword>
<dbReference type="Proteomes" id="UP000188354">
    <property type="component" value="Chromosome LG03"/>
</dbReference>
<sequence>MMNEMKDETQAHPLSHNDYFGEVSSSRFSLLASKDRNFLLSPNGGQKQRKLNTKYNVEGIPCLIILQPYESNKEDGAEIRNGVELIYRYGIQGYPFSKEKLEKLHEAEREKCEKQTLVNLLANQYRDYVLSHAGVTRKVPIVSLVDKTTALYFSAKWCVPCVKFTPKLISIYEKIKQELAEKGKDEDFEIVLISSDRDEASFDSYYSKMPWLALPFKDPEIKNLARHFDVQGIPCLVIIGPDGKTITCHGRNLINLYQENAYPFTNAKVELLEKLVEEEAKDLPRLVYHEGHRHDLNLVSDGNGGGPFICCVCDEQGSCWAYQCLECGYEVHPKCVITVDCVDNNVLL</sequence>
<evidence type="ECO:0000256" key="3">
    <source>
        <dbReference type="ARBA" id="ARBA00022737"/>
    </source>
</evidence>
<dbReference type="PROSITE" id="PS51352">
    <property type="entry name" value="THIOREDOXIN_2"/>
    <property type="match status" value="1"/>
</dbReference>
<dbReference type="OMA" id="ITCHGRN"/>
<keyword evidence="5" id="KW-0560">Oxidoreductase</keyword>
<dbReference type="CDD" id="cd00029">
    <property type="entry name" value="C1"/>
    <property type="match status" value="1"/>
</dbReference>
<dbReference type="EC" id="1.8.1.8" evidence="1"/>
<accession>A0A1J7IIP4</accession>
<dbReference type="PANTHER" id="PTHR13871">
    <property type="entry name" value="THIOREDOXIN"/>
    <property type="match status" value="1"/>
</dbReference>
<organism evidence="11 12">
    <name type="scientific">Lupinus angustifolius</name>
    <name type="common">Narrow-leaved blue lupine</name>
    <dbReference type="NCBI Taxonomy" id="3871"/>
    <lineage>
        <taxon>Eukaryota</taxon>
        <taxon>Viridiplantae</taxon>
        <taxon>Streptophyta</taxon>
        <taxon>Embryophyta</taxon>
        <taxon>Tracheophyta</taxon>
        <taxon>Spermatophyta</taxon>
        <taxon>Magnoliopsida</taxon>
        <taxon>eudicotyledons</taxon>
        <taxon>Gunneridae</taxon>
        <taxon>Pentapetalae</taxon>
        <taxon>rosids</taxon>
        <taxon>fabids</taxon>
        <taxon>Fabales</taxon>
        <taxon>Fabaceae</taxon>
        <taxon>Papilionoideae</taxon>
        <taxon>50 kb inversion clade</taxon>
        <taxon>genistoids sensu lato</taxon>
        <taxon>core genistoids</taxon>
        <taxon>Genisteae</taxon>
        <taxon>Lupinus</taxon>
    </lineage>
</organism>
<dbReference type="Gramene" id="OIW14809">
    <property type="protein sequence ID" value="OIW14809"/>
    <property type="gene ID" value="TanjilG_05430"/>
</dbReference>
<dbReference type="GO" id="GO:0046872">
    <property type="term" value="F:metal ion binding"/>
    <property type="evidence" value="ECO:0007669"/>
    <property type="project" value="UniProtKB-KW"/>
</dbReference>
<evidence type="ECO:0000256" key="8">
    <source>
        <dbReference type="ARBA" id="ARBA00047388"/>
    </source>
</evidence>
<evidence type="ECO:0000313" key="11">
    <source>
        <dbReference type="EMBL" id="OIW14809.1"/>
    </source>
</evidence>
<dbReference type="AlphaFoldDB" id="A0A1J7IIP4"/>
<dbReference type="InterPro" id="IPR004146">
    <property type="entry name" value="DC1"/>
</dbReference>
<dbReference type="InterPro" id="IPR052259">
    <property type="entry name" value="Nucleoredoxin-like"/>
</dbReference>
<evidence type="ECO:0000313" key="12">
    <source>
        <dbReference type="Proteomes" id="UP000188354"/>
    </source>
</evidence>
<evidence type="ECO:0000256" key="4">
    <source>
        <dbReference type="ARBA" id="ARBA00022833"/>
    </source>
</evidence>
<keyword evidence="12" id="KW-1185">Reference proteome</keyword>
<evidence type="ECO:0000256" key="1">
    <source>
        <dbReference type="ARBA" id="ARBA00012612"/>
    </source>
</evidence>
<dbReference type="InterPro" id="IPR046349">
    <property type="entry name" value="C1-like_sf"/>
</dbReference>
<evidence type="ECO:0000256" key="9">
    <source>
        <dbReference type="ARBA" id="ARBA00047804"/>
    </source>
</evidence>
<dbReference type="SUPFAM" id="SSF57889">
    <property type="entry name" value="Cysteine-rich domain"/>
    <property type="match status" value="1"/>
</dbReference>
<dbReference type="SMART" id="SM00109">
    <property type="entry name" value="C1"/>
    <property type="match status" value="1"/>
</dbReference>
<comment type="similarity">
    <text evidence="7">Belongs to the nucleoredoxin family.</text>
</comment>
<evidence type="ECO:0000259" key="10">
    <source>
        <dbReference type="PROSITE" id="PS51352"/>
    </source>
</evidence>
<dbReference type="InterPro" id="IPR013766">
    <property type="entry name" value="Thioredoxin_domain"/>
</dbReference>
<dbReference type="Gene3D" id="3.40.30.10">
    <property type="entry name" value="Glutaredoxin"/>
    <property type="match status" value="1"/>
</dbReference>
<dbReference type="Pfam" id="PF13905">
    <property type="entry name" value="Thioredoxin_8"/>
    <property type="match status" value="1"/>
</dbReference>